<dbReference type="Pfam" id="PF13828">
    <property type="entry name" value="DUF4190"/>
    <property type="match status" value="1"/>
</dbReference>
<dbReference type="EMBL" id="JBHRUJ010000004">
    <property type="protein sequence ID" value="MFC3210202.1"/>
    <property type="molecule type" value="Genomic_DNA"/>
</dbReference>
<feature type="transmembrane region" description="Helical" evidence="1">
    <location>
        <begin position="66"/>
        <end position="93"/>
    </location>
</feature>
<reference evidence="4" key="1">
    <citation type="journal article" date="2019" name="Int. J. Syst. Evol. Microbiol.">
        <title>The Global Catalogue of Microorganisms (GCM) 10K type strain sequencing project: providing services to taxonomists for standard genome sequencing and annotation.</title>
        <authorList>
            <consortium name="The Broad Institute Genomics Platform"/>
            <consortium name="The Broad Institute Genome Sequencing Center for Infectious Disease"/>
            <person name="Wu L."/>
            <person name="Ma J."/>
        </authorList>
    </citation>
    <scope>NUCLEOTIDE SEQUENCE [LARGE SCALE GENOMIC DNA]</scope>
    <source>
        <strain evidence="4">CCM 320</strain>
    </source>
</reference>
<evidence type="ECO:0000313" key="4">
    <source>
        <dbReference type="Proteomes" id="UP001595625"/>
    </source>
</evidence>
<comment type="caution">
    <text evidence="3">The sequence shown here is derived from an EMBL/GenBank/DDBJ whole genome shotgun (WGS) entry which is preliminary data.</text>
</comment>
<dbReference type="InterPro" id="IPR025241">
    <property type="entry name" value="DUF4190"/>
</dbReference>
<evidence type="ECO:0000259" key="2">
    <source>
        <dbReference type="Pfam" id="PF13828"/>
    </source>
</evidence>
<feature type="domain" description="DUF4190" evidence="2">
    <location>
        <begin position="17"/>
        <end position="76"/>
    </location>
</feature>
<keyword evidence="1" id="KW-0472">Membrane</keyword>
<dbReference type="Proteomes" id="UP001595625">
    <property type="component" value="Unassembled WGS sequence"/>
</dbReference>
<accession>A0ABV7KLC1</accession>
<evidence type="ECO:0000256" key="1">
    <source>
        <dbReference type="SAM" id="Phobius"/>
    </source>
</evidence>
<protein>
    <submittedName>
        <fullName evidence="3">DUF4190 domain-containing protein</fullName>
    </submittedName>
</protein>
<keyword evidence="1" id="KW-1133">Transmembrane helix</keyword>
<name>A0ABV7KLC1_PLAOK</name>
<keyword evidence="4" id="KW-1185">Reference proteome</keyword>
<proteinExistence type="predicted"/>
<dbReference type="RefSeq" id="WP_117313186.1">
    <property type="nucleotide sequence ID" value="NZ_CANMQG010000004.1"/>
</dbReference>
<keyword evidence="1" id="KW-0812">Transmembrane</keyword>
<feature type="transmembrane region" description="Helical" evidence="1">
    <location>
        <begin position="18"/>
        <end position="45"/>
    </location>
</feature>
<gene>
    <name evidence="3" type="ORF">ACFOEJ_03820</name>
</gene>
<evidence type="ECO:0000313" key="3">
    <source>
        <dbReference type="EMBL" id="MFC3210202.1"/>
    </source>
</evidence>
<sequence>MVEENYNSRKLETNSNSIITLTLGILSILIPLLGLFLGIIGLVVYRKARNEIALTGEGGKGLAISGLICSIVGILSQLFMVLMWFLFSSIAFFDMAIM</sequence>
<organism evidence="3 4">
    <name type="scientific">Planomicrobium okeanokoites</name>
    <name type="common">Planococcus okeanokoites</name>
    <name type="synonym">Flavobacterium okeanokoites</name>
    <dbReference type="NCBI Taxonomy" id="244"/>
    <lineage>
        <taxon>Bacteria</taxon>
        <taxon>Bacillati</taxon>
        <taxon>Bacillota</taxon>
        <taxon>Bacilli</taxon>
        <taxon>Bacillales</taxon>
        <taxon>Caryophanaceae</taxon>
        <taxon>Planomicrobium</taxon>
    </lineage>
</organism>